<evidence type="ECO:0000313" key="4">
    <source>
        <dbReference type="EMBL" id="OZG51445.1"/>
    </source>
</evidence>
<feature type="domain" description="Leucine-binding protein" evidence="3">
    <location>
        <begin position="53"/>
        <end position="358"/>
    </location>
</feature>
<evidence type="ECO:0000256" key="2">
    <source>
        <dbReference type="ARBA" id="ARBA00022729"/>
    </source>
</evidence>
<dbReference type="Proteomes" id="UP000216725">
    <property type="component" value="Unassembled WGS sequence"/>
</dbReference>
<accession>A0A261EX75</accession>
<dbReference type="Gene3D" id="3.40.50.2300">
    <property type="match status" value="2"/>
</dbReference>
<keyword evidence="2" id="KW-0732">Signal</keyword>
<gene>
    <name evidence="4" type="ORF">PSRA_1080</name>
</gene>
<protein>
    <submittedName>
        <fullName evidence="4">Branched-chain amino acid ABC transporter substrate-binding protein</fullName>
    </submittedName>
</protein>
<dbReference type="RefSeq" id="WP_094660900.1">
    <property type="nucleotide sequence ID" value="NZ_MWWR01000008.1"/>
</dbReference>
<dbReference type="EMBL" id="MWWR01000008">
    <property type="protein sequence ID" value="OZG51445.1"/>
    <property type="molecule type" value="Genomic_DNA"/>
</dbReference>
<dbReference type="Pfam" id="PF13458">
    <property type="entry name" value="Peripla_BP_6"/>
    <property type="match status" value="1"/>
</dbReference>
<dbReference type="OrthoDB" id="7337537at2"/>
<dbReference type="PANTHER" id="PTHR30483:SF6">
    <property type="entry name" value="PERIPLASMIC BINDING PROTEIN OF ABC TRANSPORTER FOR NATURAL AMINO ACIDS"/>
    <property type="match status" value="1"/>
</dbReference>
<comment type="similarity">
    <text evidence="1">Belongs to the leucine-binding protein family.</text>
</comment>
<sequence>MVIHMGQIRNKAKKMAMTATAAAVAAVLALGGCGSSSGTSGSGSSAASGGFVLGALMPLTGSLAYMSAAEVAAVQLAIDDINDAGGVNGADATFYQADTSDADHADQNTSAAEDVLSHNPSAIVGPASSAVVRNVYQEITEAHVPMTSMGSTSTSFSGLSDYFFRTVPPDTVQGTVLGNVIAQDGVQNLAIAAFNDEYGTGLRDQIAKTAGDQGVNIVYGADQAFDPTETNFSSIVTAIKASGADAIAIVAFDQTETLIRELITQGVDTTHLYLVDGNTSDYSNEFAAGALTGSKGTIPGAHASDEFQGRLQGVSSTQIDDFTYAAETYDAVILEALAAEKGKANDGETVQANMMAVSGSTGGEKCESYKDCKALLDGGKEIQYSGQCGIGPWNDDHDPSTASIGIYEYDGSNVPKFSTSEQGNV</sequence>
<proteinExistence type="inferred from homology"/>
<dbReference type="PANTHER" id="PTHR30483">
    <property type="entry name" value="LEUCINE-SPECIFIC-BINDING PROTEIN"/>
    <property type="match status" value="1"/>
</dbReference>
<dbReference type="InterPro" id="IPR051010">
    <property type="entry name" value="BCAA_transport"/>
</dbReference>
<evidence type="ECO:0000259" key="3">
    <source>
        <dbReference type="Pfam" id="PF13458"/>
    </source>
</evidence>
<comment type="caution">
    <text evidence="4">The sequence shown here is derived from an EMBL/GenBank/DDBJ whole genome shotgun (WGS) entry which is preliminary data.</text>
</comment>
<evidence type="ECO:0000256" key="1">
    <source>
        <dbReference type="ARBA" id="ARBA00010062"/>
    </source>
</evidence>
<dbReference type="AlphaFoldDB" id="A0A261EX75"/>
<name>A0A261EX75_9BIFI</name>
<organism evidence="4 5">
    <name type="scientific">Pseudoscardovia radai</name>
    <dbReference type="NCBI Taxonomy" id="987066"/>
    <lineage>
        <taxon>Bacteria</taxon>
        <taxon>Bacillati</taxon>
        <taxon>Actinomycetota</taxon>
        <taxon>Actinomycetes</taxon>
        <taxon>Bifidobacteriales</taxon>
        <taxon>Bifidobacteriaceae</taxon>
        <taxon>Pseudoscardovia</taxon>
    </lineage>
</organism>
<reference evidence="4 5" key="1">
    <citation type="journal article" date="2017" name="BMC Genomics">
        <title>Comparative genomic and phylogenomic analyses of the Bifidobacteriaceae family.</title>
        <authorList>
            <person name="Lugli G.A."/>
            <person name="Milani C."/>
            <person name="Turroni F."/>
            <person name="Duranti S."/>
            <person name="Mancabelli L."/>
            <person name="Mangifesta M."/>
            <person name="Ferrario C."/>
            <person name="Modesto M."/>
            <person name="Mattarelli P."/>
            <person name="Jiri K."/>
            <person name="van Sinderen D."/>
            <person name="Ventura M."/>
        </authorList>
    </citation>
    <scope>NUCLEOTIDE SEQUENCE [LARGE SCALE GENOMIC DNA]</scope>
    <source>
        <strain evidence="4 5">DSM 24742</strain>
    </source>
</reference>
<keyword evidence="5" id="KW-1185">Reference proteome</keyword>
<evidence type="ECO:0000313" key="5">
    <source>
        <dbReference type="Proteomes" id="UP000216725"/>
    </source>
</evidence>
<dbReference type="SUPFAM" id="SSF53822">
    <property type="entry name" value="Periplasmic binding protein-like I"/>
    <property type="match status" value="1"/>
</dbReference>
<dbReference type="InterPro" id="IPR028081">
    <property type="entry name" value="Leu-bd"/>
</dbReference>
<dbReference type="InterPro" id="IPR028082">
    <property type="entry name" value="Peripla_BP_I"/>
</dbReference>